<dbReference type="SUPFAM" id="SSF51735">
    <property type="entry name" value="NAD(P)-binding Rossmann-fold domains"/>
    <property type="match status" value="1"/>
</dbReference>
<dbReference type="PANTHER" id="PTHR42879">
    <property type="entry name" value="3-OXOACYL-(ACYL-CARRIER-PROTEIN) REDUCTASE"/>
    <property type="match status" value="1"/>
</dbReference>
<dbReference type="Pfam" id="PF13561">
    <property type="entry name" value="adh_short_C2"/>
    <property type="match status" value="1"/>
</dbReference>
<dbReference type="InterPro" id="IPR002347">
    <property type="entry name" value="SDR_fam"/>
</dbReference>
<dbReference type="STRING" id="463025.BAU08_15630"/>
<reference evidence="2 3" key="1">
    <citation type="submission" date="2016-06" db="EMBL/GenBank/DDBJ databases">
        <title>Complete genome sequences of Bordetella bronchialis and Bordetella flabilis.</title>
        <authorList>
            <person name="LiPuma J.J."/>
            <person name="Spilker T."/>
        </authorList>
    </citation>
    <scope>NUCLEOTIDE SEQUENCE [LARGE SCALE GENOMIC DNA]</scope>
    <source>
        <strain evidence="2 3">AU17976</strain>
    </source>
</reference>
<dbReference type="InterPro" id="IPR050259">
    <property type="entry name" value="SDR"/>
</dbReference>
<organism evidence="2 3">
    <name type="scientific">Bordetella bronchialis</name>
    <dbReference type="NCBI Taxonomy" id="463025"/>
    <lineage>
        <taxon>Bacteria</taxon>
        <taxon>Pseudomonadati</taxon>
        <taxon>Pseudomonadota</taxon>
        <taxon>Betaproteobacteria</taxon>
        <taxon>Burkholderiales</taxon>
        <taxon>Alcaligenaceae</taxon>
        <taxon>Bordetella</taxon>
    </lineage>
</organism>
<dbReference type="Gene3D" id="3.40.50.720">
    <property type="entry name" value="NAD(P)-binding Rossmann-like Domain"/>
    <property type="match status" value="1"/>
</dbReference>
<dbReference type="EMBL" id="CP016171">
    <property type="protein sequence ID" value="ANN72591.1"/>
    <property type="molecule type" value="Genomic_DNA"/>
</dbReference>
<comment type="similarity">
    <text evidence="1">Belongs to the short-chain dehydrogenases/reductases (SDR) family.</text>
</comment>
<evidence type="ECO:0000313" key="2">
    <source>
        <dbReference type="EMBL" id="ANN72591.1"/>
    </source>
</evidence>
<gene>
    <name evidence="2" type="ORF">BAU08_15630</name>
</gene>
<dbReference type="PRINTS" id="PR00081">
    <property type="entry name" value="GDHRDH"/>
</dbReference>
<proteinExistence type="inferred from homology"/>
<evidence type="ECO:0000313" key="3">
    <source>
        <dbReference type="Proteomes" id="UP000092213"/>
    </source>
</evidence>
<dbReference type="AlphaFoldDB" id="A0A193FZH5"/>
<accession>A0A193FZH5</accession>
<evidence type="ECO:0000256" key="1">
    <source>
        <dbReference type="ARBA" id="ARBA00006484"/>
    </source>
</evidence>
<dbReference type="PANTHER" id="PTHR42879:SF2">
    <property type="entry name" value="3-OXOACYL-[ACYL-CARRIER-PROTEIN] REDUCTASE FABG"/>
    <property type="match status" value="1"/>
</dbReference>
<sequence length="256" mass="27694">MELNFEGRTALVTGASQGIGRTTARMLALSGATVVAVARRVELVEKSAAEIAGQVARQGKGGKIIPLQAEFYEEDAPDRVAAEAQRLLGRVDILMNAAGASRPVPFEATREQWHEGMLLNFFRIRELTHAIVPGMKQNGWGRIVTFTGTSEPRMLNAAFTAKAAVHVWSKGLSREVAPFGITMNCLQPGRIHSEQIAKRYPTPESEREYAQAEIPVGRFGEPEEIAAVALFLASPQASYVTGTVIPVDGGSSRFAF</sequence>
<dbReference type="RefSeq" id="WP_066670298.1">
    <property type="nucleotide sequence ID" value="NZ_CP016171.1"/>
</dbReference>
<dbReference type="Proteomes" id="UP000092213">
    <property type="component" value="Chromosome"/>
</dbReference>
<name>A0A193FZH5_9BORD</name>
<dbReference type="InterPro" id="IPR036291">
    <property type="entry name" value="NAD(P)-bd_dom_sf"/>
</dbReference>
<protein>
    <submittedName>
        <fullName evidence="2">3-oxoacyl-ACP reductase</fullName>
    </submittedName>
</protein>
<dbReference type="FunFam" id="3.40.50.720:FF:000084">
    <property type="entry name" value="Short-chain dehydrogenase reductase"/>
    <property type="match status" value="1"/>
</dbReference>